<sequence>MIFFDSRPSDSNDYVQVIGRLDNQRVTKWIRTDYLKVPDNFYKYKVFVPAANGSGELGETLSTPLIGRTELFISIGSFDTELEAQNLLKYVKTKFARGMLGVLKVTQHNPPAKWAKVPLEDFTEHSDVYWSVPIGKIDEQLYRKYGFNQKQIDFFEEKVQEMK</sequence>
<evidence type="ECO:0000313" key="2">
    <source>
        <dbReference type="Proteomes" id="UP000503169"/>
    </source>
</evidence>
<dbReference type="RefSeq" id="WP_160229775.1">
    <property type="nucleotide sequence ID" value="NZ_CP050919.1"/>
</dbReference>
<reference evidence="1 2" key="1">
    <citation type="submission" date="2020-04" db="EMBL/GenBank/DDBJ databases">
        <title>Novel strain L. Fermentum HFD1 producer antibacterial peptides.</title>
        <authorList>
            <person name="Ozhegov G.D."/>
            <person name="Pavlova A.S."/>
            <person name="Zhuravleva D.E."/>
            <person name="Gogoleva N.V."/>
            <person name="Shagimardanova E.I."/>
            <person name="Markelova M.I."/>
            <person name="Yarullina D.R."/>
            <person name="Kayumov A.R."/>
        </authorList>
    </citation>
    <scope>NUCLEOTIDE SEQUENCE [LARGE SCALE GENOMIC DNA]</scope>
    <source>
        <strain evidence="1 2">HFD1</strain>
    </source>
</reference>
<accession>A0AAJ4KWS8</accession>
<evidence type="ECO:0000313" key="1">
    <source>
        <dbReference type="EMBL" id="QIX59441.1"/>
    </source>
</evidence>
<dbReference type="EMBL" id="CP050919">
    <property type="protein sequence ID" value="QIX59441.1"/>
    <property type="molecule type" value="Genomic_DNA"/>
</dbReference>
<evidence type="ECO:0008006" key="3">
    <source>
        <dbReference type="Google" id="ProtNLM"/>
    </source>
</evidence>
<proteinExistence type="predicted"/>
<protein>
    <recommendedName>
        <fullName evidence="3">Restriction endonuclease</fullName>
    </recommendedName>
</protein>
<dbReference type="Proteomes" id="UP000503169">
    <property type="component" value="Chromosome"/>
</dbReference>
<dbReference type="AlphaFoldDB" id="A0AAJ4KWS8"/>
<name>A0AAJ4KWS8_LIMFE</name>
<gene>
    <name evidence="1" type="ORF">HCY95_01901</name>
</gene>
<organism evidence="1 2">
    <name type="scientific">Limosilactobacillus fermentum</name>
    <name type="common">Lactobacillus fermentum</name>
    <dbReference type="NCBI Taxonomy" id="1613"/>
    <lineage>
        <taxon>Bacteria</taxon>
        <taxon>Bacillati</taxon>
        <taxon>Bacillota</taxon>
        <taxon>Bacilli</taxon>
        <taxon>Lactobacillales</taxon>
        <taxon>Lactobacillaceae</taxon>
        <taxon>Limosilactobacillus</taxon>
    </lineage>
</organism>